<name>A0A3B3ZXJ9_9GOBI</name>
<keyword evidence="1" id="KW-1133">Transmembrane helix</keyword>
<dbReference type="InterPro" id="IPR000477">
    <property type="entry name" value="RT_dom"/>
</dbReference>
<dbReference type="AlphaFoldDB" id="A0A3B3ZXJ9"/>
<accession>A0A3B3ZXJ9</accession>
<evidence type="ECO:0000259" key="2">
    <source>
        <dbReference type="Pfam" id="PF00078"/>
    </source>
</evidence>
<dbReference type="Ensembl" id="ENSPMGT00000009861.1">
    <property type="protein sequence ID" value="ENSPMGP00000009250.1"/>
    <property type="gene ID" value="ENSPMGG00000007664.1"/>
</dbReference>
<dbReference type="Proteomes" id="UP000261520">
    <property type="component" value="Unplaced"/>
</dbReference>
<feature type="domain" description="Reverse transcriptase" evidence="2">
    <location>
        <begin position="5"/>
        <end position="122"/>
    </location>
</feature>
<sequence length="141" mass="15974">MQSDSSVLVLLNVASAFDRVDHNILIDWLEKVFGFLSGLSCGVAQGYVLGPVLFLLYLLPLGQVIQRFRDVSIICTWFDVQLYCSLNDSEFHILSMFCLTSIKIWLTINYLQLNANKTEIHCSSNQNSSDQITSWFCGLHC</sequence>
<dbReference type="PANTHER" id="PTHR33332">
    <property type="entry name" value="REVERSE TRANSCRIPTASE DOMAIN-CONTAINING PROTEIN"/>
    <property type="match status" value="1"/>
</dbReference>
<dbReference type="STRING" id="409849.ENSPMGP00000009250"/>
<proteinExistence type="predicted"/>
<organism evidence="3 4">
    <name type="scientific">Periophthalmus magnuspinnatus</name>
    <dbReference type="NCBI Taxonomy" id="409849"/>
    <lineage>
        <taxon>Eukaryota</taxon>
        <taxon>Metazoa</taxon>
        <taxon>Chordata</taxon>
        <taxon>Craniata</taxon>
        <taxon>Vertebrata</taxon>
        <taxon>Euteleostomi</taxon>
        <taxon>Actinopterygii</taxon>
        <taxon>Neopterygii</taxon>
        <taxon>Teleostei</taxon>
        <taxon>Neoteleostei</taxon>
        <taxon>Acanthomorphata</taxon>
        <taxon>Gobiaria</taxon>
        <taxon>Gobiiformes</taxon>
        <taxon>Gobioidei</taxon>
        <taxon>Gobiidae</taxon>
        <taxon>Oxudercinae</taxon>
        <taxon>Periophthalmus</taxon>
    </lineage>
</organism>
<keyword evidence="4" id="KW-1185">Reference proteome</keyword>
<evidence type="ECO:0000256" key="1">
    <source>
        <dbReference type="SAM" id="Phobius"/>
    </source>
</evidence>
<protein>
    <recommendedName>
        <fullName evidence="2">Reverse transcriptase domain-containing protein</fullName>
    </recommendedName>
</protein>
<reference evidence="3" key="2">
    <citation type="submission" date="2025-09" db="UniProtKB">
        <authorList>
            <consortium name="Ensembl"/>
        </authorList>
    </citation>
    <scope>IDENTIFICATION</scope>
</reference>
<evidence type="ECO:0000313" key="4">
    <source>
        <dbReference type="Proteomes" id="UP000261520"/>
    </source>
</evidence>
<evidence type="ECO:0000313" key="3">
    <source>
        <dbReference type="Ensembl" id="ENSPMGP00000009250.1"/>
    </source>
</evidence>
<dbReference type="Pfam" id="PF00078">
    <property type="entry name" value="RVT_1"/>
    <property type="match status" value="1"/>
</dbReference>
<reference evidence="3" key="1">
    <citation type="submission" date="2025-08" db="UniProtKB">
        <authorList>
            <consortium name="Ensembl"/>
        </authorList>
    </citation>
    <scope>IDENTIFICATION</scope>
</reference>
<feature type="transmembrane region" description="Helical" evidence="1">
    <location>
        <begin position="32"/>
        <end position="59"/>
    </location>
</feature>
<keyword evidence="1" id="KW-0472">Membrane</keyword>
<keyword evidence="1" id="KW-0812">Transmembrane</keyword>